<evidence type="ECO:0000256" key="3">
    <source>
        <dbReference type="ARBA" id="ARBA00023004"/>
    </source>
</evidence>
<dbReference type="NCBIfam" id="TIGR02604">
    <property type="entry name" value="Piru_Ver_Nterm"/>
    <property type="match status" value="1"/>
</dbReference>
<dbReference type="InterPro" id="IPR055557">
    <property type="entry name" value="DUF7133"/>
</dbReference>
<dbReference type="SUPFAM" id="SSF48431">
    <property type="entry name" value="Lipovitellin-phosvitin complex, superhelical domain"/>
    <property type="match status" value="1"/>
</dbReference>
<reference evidence="6 7" key="1">
    <citation type="submission" date="2019-02" db="EMBL/GenBank/DDBJ databases">
        <title>Deep-cultivation of Planctomycetes and their phenomic and genomic characterization uncovers novel biology.</title>
        <authorList>
            <person name="Wiegand S."/>
            <person name="Jogler M."/>
            <person name="Boedeker C."/>
            <person name="Pinto D."/>
            <person name="Vollmers J."/>
            <person name="Rivas-Marin E."/>
            <person name="Kohn T."/>
            <person name="Peeters S.H."/>
            <person name="Heuer A."/>
            <person name="Rast P."/>
            <person name="Oberbeckmann S."/>
            <person name="Bunk B."/>
            <person name="Jeske O."/>
            <person name="Meyerdierks A."/>
            <person name="Storesund J.E."/>
            <person name="Kallscheuer N."/>
            <person name="Luecker S."/>
            <person name="Lage O.M."/>
            <person name="Pohl T."/>
            <person name="Merkel B.J."/>
            <person name="Hornburger P."/>
            <person name="Mueller R.-W."/>
            <person name="Bruemmer F."/>
            <person name="Labrenz M."/>
            <person name="Spormann A.M."/>
            <person name="Op den Camp H."/>
            <person name="Overmann J."/>
            <person name="Amann R."/>
            <person name="Jetten M.S.M."/>
            <person name="Mascher T."/>
            <person name="Medema M.H."/>
            <person name="Devos D.P."/>
            <person name="Kaster A.-K."/>
            <person name="Ovreas L."/>
            <person name="Rohde M."/>
            <person name="Galperin M.Y."/>
            <person name="Jogler C."/>
        </authorList>
    </citation>
    <scope>NUCLEOTIDE SEQUENCE [LARGE SCALE GENOMIC DNA]</scope>
    <source>
        <strain evidence="6 7">Pla110</strain>
    </source>
</reference>
<protein>
    <submittedName>
        <fullName evidence="6">Cytochrome c</fullName>
    </submittedName>
</protein>
<dbReference type="Pfam" id="PF00034">
    <property type="entry name" value="Cytochrom_C"/>
    <property type="match status" value="1"/>
</dbReference>
<dbReference type="PROSITE" id="PS51007">
    <property type="entry name" value="CYTC"/>
    <property type="match status" value="1"/>
</dbReference>
<dbReference type="Pfam" id="PF23500">
    <property type="entry name" value="DUF7133"/>
    <property type="match status" value="1"/>
</dbReference>
<proteinExistence type="predicted"/>
<dbReference type="SUPFAM" id="SSF50952">
    <property type="entry name" value="Soluble quinoprotein glucose dehydrogenase"/>
    <property type="match status" value="1"/>
</dbReference>
<evidence type="ECO:0000313" key="6">
    <source>
        <dbReference type="EMBL" id="QDU80424.1"/>
    </source>
</evidence>
<evidence type="ECO:0000256" key="1">
    <source>
        <dbReference type="ARBA" id="ARBA00022617"/>
    </source>
</evidence>
<keyword evidence="1 4" id="KW-0349">Heme</keyword>
<name>A0A518CMK3_9PLAN</name>
<evidence type="ECO:0000256" key="4">
    <source>
        <dbReference type="PROSITE-ProRule" id="PRU00433"/>
    </source>
</evidence>
<dbReference type="SUPFAM" id="SSF46626">
    <property type="entry name" value="Cytochrome c"/>
    <property type="match status" value="1"/>
</dbReference>
<organism evidence="6 7">
    <name type="scientific">Polystyrenella longa</name>
    <dbReference type="NCBI Taxonomy" id="2528007"/>
    <lineage>
        <taxon>Bacteria</taxon>
        <taxon>Pseudomonadati</taxon>
        <taxon>Planctomycetota</taxon>
        <taxon>Planctomycetia</taxon>
        <taxon>Planctomycetales</taxon>
        <taxon>Planctomycetaceae</taxon>
        <taxon>Polystyrenella</taxon>
    </lineage>
</organism>
<accession>A0A518CMK3</accession>
<dbReference type="Gene3D" id="1.25.10.10">
    <property type="entry name" value="Leucine-rich Repeat Variant"/>
    <property type="match status" value="1"/>
</dbReference>
<dbReference type="InterPro" id="IPR011041">
    <property type="entry name" value="Quinoprot_gluc/sorb_DH_b-prop"/>
</dbReference>
<dbReference type="KEGG" id="plon:Pla110_21540"/>
<dbReference type="OrthoDB" id="230287at2"/>
<dbReference type="PANTHER" id="PTHR33546">
    <property type="entry name" value="LARGE, MULTIFUNCTIONAL SECRETED PROTEIN-RELATED"/>
    <property type="match status" value="1"/>
</dbReference>
<dbReference type="InterPro" id="IPR013427">
    <property type="entry name" value="Haem-bd_dom_put"/>
</dbReference>
<dbReference type="GO" id="GO:0009055">
    <property type="term" value="F:electron transfer activity"/>
    <property type="evidence" value="ECO:0007669"/>
    <property type="project" value="InterPro"/>
</dbReference>
<evidence type="ECO:0000256" key="2">
    <source>
        <dbReference type="ARBA" id="ARBA00022723"/>
    </source>
</evidence>
<dbReference type="InterPro" id="IPR011042">
    <property type="entry name" value="6-blade_b-propeller_TolB-like"/>
</dbReference>
<dbReference type="InterPro" id="IPR011030">
    <property type="entry name" value="Lipovitellin_superhlx_dom"/>
</dbReference>
<evidence type="ECO:0000259" key="5">
    <source>
        <dbReference type="PROSITE" id="PS51007"/>
    </source>
</evidence>
<dbReference type="SUPFAM" id="SSF48371">
    <property type="entry name" value="ARM repeat"/>
    <property type="match status" value="1"/>
</dbReference>
<dbReference type="InterPro" id="IPR011989">
    <property type="entry name" value="ARM-like"/>
</dbReference>
<evidence type="ECO:0000313" key="7">
    <source>
        <dbReference type="Proteomes" id="UP000317178"/>
    </source>
</evidence>
<sequence>MISRWTTAYRWTIPLICLFVISQFCIQSLLAQKVLEGENLERDMKRLPAVELSDVMESIEVQKGFSLEIVAAEPLVADPVDACFDADGQLYVAEMRGYPFSQYPVSYDESGPGRPDVGVVRLLQDTTGDGLMDKSHIFAKDISWPTSVCAFDGGVFVIAPPNLHYFKDTDGDFKADHHELIATGFDRNNVQGLANNLKWGLDGKIYGASGSNGGTLTRNGKELFSLRGQDFRFDPWTLEFEPVSGGRQFGHSMDDWGNRFEATNSNHIIQVVYPLEYLERNPYLAVSGTMKSIAKEGAAATVYRISPPEPWRIIRTKRRASDPSFAKRLSANELVPIGFFTSATGVTIYRGTAYPEEYQGNAFIGDVGGNLIHRKTLTLDGAAFLAERADQDTEFIRSRDTWFRPVNFVNAPDGTLMVLDMYRETIEHPYSIPEDIKKYLYLESGHDRGRVYRIVSPMMKQIQFPQLKDATSEQLVAELESLNSWNRETAQRLLLERKDLSVVPALEQLFETTNEPLGRLHALWTLRDLGALKPELIVAALSDSEPWVRVHALKLADAVIDENNDVASAALKLVDDPAFIVQWQLAFTLGELNSDESVKALISLAAKYPKDGDMRVAILSSVNPIAEQMAISVTKDYIENNQTSLSGYVVELARIVGARNQDAEVDHLLDVVLSYQDNLAAQRLVMSSLNEGLTRSGAGLTAYLVSNRPASAIKQKAEKQFEQAAEIAMDEDASETERSNAVEMLSFAEFELAAETLPDLLEAQVPRKLQLAAIDALAEQNQSSVGDILLENWKGYSPDVRNTVIEKMLARADRVQTLLSAVESGSVKPAEITQERKQLLQNHPDKNIKAKSLKLFQVASSEELVKVIAEYTAALSGKTDRERGHQVFVKNCAVCHQVGSEGHKVGPELASVKNKSEEDLLIAILDPNRETQANFVSYTAVSNDGKLYNGIITAESADSITLRQSEGKEITILRSNIDELVSSGLSLMPLGMEKNITPAQMADVVTFIKKIGEK</sequence>
<gene>
    <name evidence="6" type="ORF">Pla110_21540</name>
</gene>
<keyword evidence="3 4" id="KW-0408">Iron</keyword>
<dbReference type="AlphaFoldDB" id="A0A518CMK3"/>
<dbReference type="GO" id="GO:0046872">
    <property type="term" value="F:metal ion binding"/>
    <property type="evidence" value="ECO:0007669"/>
    <property type="project" value="UniProtKB-KW"/>
</dbReference>
<dbReference type="NCBIfam" id="TIGR02603">
    <property type="entry name" value="CxxCH_TIGR02603"/>
    <property type="match status" value="1"/>
</dbReference>
<dbReference type="Gene3D" id="2.120.10.30">
    <property type="entry name" value="TolB, C-terminal domain"/>
    <property type="match status" value="2"/>
</dbReference>
<feature type="domain" description="Cytochrome c" evidence="5">
    <location>
        <begin position="879"/>
        <end position="1012"/>
    </location>
</feature>
<dbReference type="EMBL" id="CP036281">
    <property type="protein sequence ID" value="QDU80424.1"/>
    <property type="molecule type" value="Genomic_DNA"/>
</dbReference>
<dbReference type="Gene3D" id="1.10.760.10">
    <property type="entry name" value="Cytochrome c-like domain"/>
    <property type="match status" value="1"/>
</dbReference>
<keyword evidence="2 4" id="KW-0479">Metal-binding</keyword>
<dbReference type="InterPro" id="IPR016024">
    <property type="entry name" value="ARM-type_fold"/>
</dbReference>
<dbReference type="InterPro" id="IPR013428">
    <property type="entry name" value="Membrane-bound_put_N"/>
</dbReference>
<keyword evidence="7" id="KW-1185">Reference proteome</keyword>
<dbReference type="Proteomes" id="UP000317178">
    <property type="component" value="Chromosome"/>
</dbReference>
<dbReference type="InterPro" id="IPR009056">
    <property type="entry name" value="Cyt_c-like_dom"/>
</dbReference>
<dbReference type="PANTHER" id="PTHR33546:SF1">
    <property type="entry name" value="LARGE, MULTIFUNCTIONAL SECRETED PROTEIN"/>
    <property type="match status" value="1"/>
</dbReference>
<dbReference type="InterPro" id="IPR036909">
    <property type="entry name" value="Cyt_c-like_dom_sf"/>
</dbReference>
<dbReference type="GO" id="GO:0020037">
    <property type="term" value="F:heme binding"/>
    <property type="evidence" value="ECO:0007669"/>
    <property type="project" value="InterPro"/>
</dbReference>